<comment type="caution">
    <text evidence="2">The sequence shown here is derived from an EMBL/GenBank/DDBJ whole genome shotgun (WGS) entry which is preliminary data.</text>
</comment>
<evidence type="ECO:0000313" key="3">
    <source>
        <dbReference type="Proteomes" id="UP000249065"/>
    </source>
</evidence>
<reference evidence="3" key="1">
    <citation type="submission" date="2018-06" db="EMBL/GenBank/DDBJ databases">
        <authorList>
            <person name="Khan S.A."/>
        </authorList>
    </citation>
    <scope>NUCLEOTIDE SEQUENCE [LARGE SCALE GENOMIC DNA]</scope>
    <source>
        <strain evidence="3">DB-1506</strain>
    </source>
</reference>
<evidence type="ECO:0000313" key="2">
    <source>
        <dbReference type="EMBL" id="RAI60655.1"/>
    </source>
</evidence>
<feature type="region of interest" description="Disordered" evidence="1">
    <location>
        <begin position="1"/>
        <end position="23"/>
    </location>
</feature>
<gene>
    <name evidence="2" type="ORF">DOO78_00520</name>
</gene>
<name>A0A327MDK0_9PROT</name>
<dbReference type="Proteomes" id="UP000249065">
    <property type="component" value="Unassembled WGS sequence"/>
</dbReference>
<keyword evidence="3" id="KW-1185">Reference proteome</keyword>
<accession>A0A327MDK0</accession>
<dbReference type="RefSeq" id="WP_111467789.1">
    <property type="nucleotide sequence ID" value="NZ_QLIX01000001.1"/>
</dbReference>
<dbReference type="EMBL" id="QLIX01000001">
    <property type="protein sequence ID" value="RAI60655.1"/>
    <property type="molecule type" value="Genomic_DNA"/>
</dbReference>
<evidence type="ECO:0000256" key="1">
    <source>
        <dbReference type="SAM" id="MobiDB-lite"/>
    </source>
</evidence>
<feature type="compositionally biased region" description="Basic and acidic residues" evidence="1">
    <location>
        <begin position="1"/>
        <end position="12"/>
    </location>
</feature>
<sequence length="124" mass="13965">MTGREEEVRDDGLASPAQPEPYVSPGEVFAREYRAARDYFEIVPPFCIQAEEDGSYTLHRKAFQFTAHGGAAAATLWVPVSRHPDLEEAERRLRHVCGPKLYYDGKGRITGAPPSFQDWLAMPR</sequence>
<organism evidence="2 3">
    <name type="scientific">Roseicella frigidaeris</name>
    <dbReference type="NCBI Taxonomy" id="2230885"/>
    <lineage>
        <taxon>Bacteria</taxon>
        <taxon>Pseudomonadati</taxon>
        <taxon>Pseudomonadota</taxon>
        <taxon>Alphaproteobacteria</taxon>
        <taxon>Acetobacterales</taxon>
        <taxon>Roseomonadaceae</taxon>
        <taxon>Roseicella</taxon>
    </lineage>
</organism>
<protein>
    <submittedName>
        <fullName evidence="2">Uncharacterized protein</fullName>
    </submittedName>
</protein>
<dbReference type="AlphaFoldDB" id="A0A327MDK0"/>
<proteinExistence type="predicted"/>